<evidence type="ECO:0000313" key="5">
    <source>
        <dbReference type="EMBL" id="AUP78506.1"/>
    </source>
</evidence>
<feature type="domain" description="HTH araC/xylS-type" evidence="4">
    <location>
        <begin position="148"/>
        <end position="247"/>
    </location>
</feature>
<dbReference type="KEGG" id="fek:C1H87_07195"/>
<dbReference type="Pfam" id="PF12833">
    <property type="entry name" value="HTH_18"/>
    <property type="match status" value="1"/>
</dbReference>
<organism evidence="5 6">
    <name type="scientific">Flavivirga eckloniae</name>
    <dbReference type="NCBI Taxonomy" id="1803846"/>
    <lineage>
        <taxon>Bacteria</taxon>
        <taxon>Pseudomonadati</taxon>
        <taxon>Bacteroidota</taxon>
        <taxon>Flavobacteriia</taxon>
        <taxon>Flavobacteriales</taxon>
        <taxon>Flavobacteriaceae</taxon>
        <taxon>Flavivirga</taxon>
    </lineage>
</organism>
<dbReference type="PROSITE" id="PS01124">
    <property type="entry name" value="HTH_ARAC_FAMILY_2"/>
    <property type="match status" value="1"/>
</dbReference>
<dbReference type="GO" id="GO:0043565">
    <property type="term" value="F:sequence-specific DNA binding"/>
    <property type="evidence" value="ECO:0007669"/>
    <property type="project" value="InterPro"/>
</dbReference>
<proteinExistence type="predicted"/>
<dbReference type="PANTHER" id="PTHR46796">
    <property type="entry name" value="HTH-TYPE TRANSCRIPTIONAL ACTIVATOR RHAS-RELATED"/>
    <property type="match status" value="1"/>
</dbReference>
<dbReference type="SMART" id="SM00342">
    <property type="entry name" value="HTH_ARAC"/>
    <property type="match status" value="1"/>
</dbReference>
<evidence type="ECO:0000259" key="4">
    <source>
        <dbReference type="PROSITE" id="PS01124"/>
    </source>
</evidence>
<reference evidence="5 6" key="1">
    <citation type="submission" date="2018-01" db="EMBL/GenBank/DDBJ databases">
        <title>Complete genome sequence of Flavivirga eckloniae ECD14 isolated from seaweed Ecklonia cava.</title>
        <authorList>
            <person name="Lee J.H."/>
            <person name="Baik K.S."/>
            <person name="Seong C.N."/>
        </authorList>
    </citation>
    <scope>NUCLEOTIDE SEQUENCE [LARGE SCALE GENOMIC DNA]</scope>
    <source>
        <strain evidence="5 6">ECD14</strain>
    </source>
</reference>
<keyword evidence="3" id="KW-0804">Transcription</keyword>
<name>A0A2K9PN99_9FLAO</name>
<evidence type="ECO:0000256" key="2">
    <source>
        <dbReference type="ARBA" id="ARBA00023125"/>
    </source>
</evidence>
<dbReference type="EMBL" id="CP025791">
    <property type="protein sequence ID" value="AUP78506.1"/>
    <property type="molecule type" value="Genomic_DNA"/>
</dbReference>
<dbReference type="Pfam" id="PF20240">
    <property type="entry name" value="DUF6597"/>
    <property type="match status" value="1"/>
</dbReference>
<dbReference type="AlphaFoldDB" id="A0A2K9PN99"/>
<keyword evidence="1" id="KW-0805">Transcription regulation</keyword>
<dbReference type="PANTHER" id="PTHR46796:SF13">
    <property type="entry name" value="HTH-TYPE TRANSCRIPTIONAL ACTIVATOR RHAS"/>
    <property type="match status" value="1"/>
</dbReference>
<dbReference type="Gene3D" id="1.10.10.60">
    <property type="entry name" value="Homeodomain-like"/>
    <property type="match status" value="1"/>
</dbReference>
<keyword evidence="6" id="KW-1185">Reference proteome</keyword>
<accession>A0A2K9PN99</accession>
<protein>
    <recommendedName>
        <fullName evidence="4">HTH araC/xylS-type domain-containing protein</fullName>
    </recommendedName>
</protein>
<dbReference type="RefSeq" id="WP_102755161.1">
    <property type="nucleotide sequence ID" value="NZ_CP025791.1"/>
</dbReference>
<dbReference type="InterPro" id="IPR050204">
    <property type="entry name" value="AraC_XylS_family_regulators"/>
</dbReference>
<keyword evidence="2" id="KW-0238">DNA-binding</keyword>
<gene>
    <name evidence="5" type="ORF">C1H87_07195</name>
</gene>
<evidence type="ECO:0000256" key="3">
    <source>
        <dbReference type="ARBA" id="ARBA00023163"/>
    </source>
</evidence>
<dbReference type="InterPro" id="IPR046532">
    <property type="entry name" value="DUF6597"/>
</dbReference>
<dbReference type="InterPro" id="IPR018060">
    <property type="entry name" value="HTH_AraC"/>
</dbReference>
<dbReference type="GO" id="GO:0003700">
    <property type="term" value="F:DNA-binding transcription factor activity"/>
    <property type="evidence" value="ECO:0007669"/>
    <property type="project" value="InterPro"/>
</dbReference>
<evidence type="ECO:0000256" key="1">
    <source>
        <dbReference type="ARBA" id="ARBA00023015"/>
    </source>
</evidence>
<sequence>MSFQEYIPPPLLNPYIDTFWVSANDGITASKILPDGCVDIVFDCGDDSNSFSDDSIRISGMMTKYKQVVSKQDSETFGIRFKTGLFSSISNFPLSEIKNKTIHASEVLPDLNALFLDELLNKKNRIDKIRFLEEFLKNQLYFANNHKNDLILSVCASIRSSFQAINLVQIAQQHHISLRQLERGFKMIVGVTMKEYHTIVRFTKTMESISKYPEKSLLHTAFDNGYFDHAHLTKNVRKMAGINPSQI</sequence>
<dbReference type="Proteomes" id="UP000235826">
    <property type="component" value="Chromosome"/>
</dbReference>
<dbReference type="OrthoDB" id="511992at2"/>
<evidence type="ECO:0000313" key="6">
    <source>
        <dbReference type="Proteomes" id="UP000235826"/>
    </source>
</evidence>